<feature type="transmembrane region" description="Helical" evidence="1">
    <location>
        <begin position="80"/>
        <end position="110"/>
    </location>
</feature>
<dbReference type="Proteomes" id="UP001151760">
    <property type="component" value="Unassembled WGS sequence"/>
</dbReference>
<keyword evidence="3" id="KW-1185">Reference proteome</keyword>
<keyword evidence="1" id="KW-1133">Transmembrane helix</keyword>
<protein>
    <submittedName>
        <fullName evidence="2">Uncharacterized protein</fullName>
    </submittedName>
</protein>
<accession>A0ABQ4YSN2</accession>
<sequence length="295" mass="33516">MLRLLLLLFTITIYGFDLLMLLAYAPSMPPLFSLPLSMACDDSNGCHEKPALHAFKAAIFPFNIKLFRLAVISLNDLDKVTLSICIVAGLLLLLFTITIYGFDLLMLLAYDPSMPPLFSLPLSMACDDSSVEAEIVRNLVGKPISFDDWRFAAGHVVRVHGYGGKANPIGYTHLYVRIWVSSHHNEGTIHIAIIWKSLWENLQKVEASIRIGLNDGVAMLETHEYVVHTSRIILIGSKPTRELYTLAFLYYNFLPSSTQRDHGAWTQHWWWKGFTLATSLEAKTQTRNWRYRDRG</sequence>
<reference evidence="2" key="1">
    <citation type="journal article" date="2022" name="Int. J. Mol. Sci.">
        <title>Draft Genome of Tanacetum Coccineum: Genomic Comparison of Closely Related Tanacetum-Family Plants.</title>
        <authorList>
            <person name="Yamashiro T."/>
            <person name="Shiraishi A."/>
            <person name="Nakayama K."/>
            <person name="Satake H."/>
        </authorList>
    </citation>
    <scope>NUCLEOTIDE SEQUENCE</scope>
</reference>
<evidence type="ECO:0000313" key="3">
    <source>
        <dbReference type="Proteomes" id="UP001151760"/>
    </source>
</evidence>
<proteinExistence type="predicted"/>
<comment type="caution">
    <text evidence="2">The sequence shown here is derived from an EMBL/GenBank/DDBJ whole genome shotgun (WGS) entry which is preliminary data.</text>
</comment>
<reference evidence="2" key="2">
    <citation type="submission" date="2022-01" db="EMBL/GenBank/DDBJ databases">
        <authorList>
            <person name="Yamashiro T."/>
            <person name="Shiraishi A."/>
            <person name="Satake H."/>
            <person name="Nakayama K."/>
        </authorList>
    </citation>
    <scope>NUCLEOTIDE SEQUENCE</scope>
</reference>
<gene>
    <name evidence="2" type="ORF">Tco_0729886</name>
</gene>
<evidence type="ECO:0000256" key="1">
    <source>
        <dbReference type="SAM" id="Phobius"/>
    </source>
</evidence>
<keyword evidence="1" id="KW-0812">Transmembrane</keyword>
<feature type="transmembrane region" description="Helical" evidence="1">
    <location>
        <begin position="5"/>
        <end position="25"/>
    </location>
</feature>
<evidence type="ECO:0000313" key="2">
    <source>
        <dbReference type="EMBL" id="GJS80005.1"/>
    </source>
</evidence>
<organism evidence="2 3">
    <name type="scientific">Tanacetum coccineum</name>
    <dbReference type="NCBI Taxonomy" id="301880"/>
    <lineage>
        <taxon>Eukaryota</taxon>
        <taxon>Viridiplantae</taxon>
        <taxon>Streptophyta</taxon>
        <taxon>Embryophyta</taxon>
        <taxon>Tracheophyta</taxon>
        <taxon>Spermatophyta</taxon>
        <taxon>Magnoliopsida</taxon>
        <taxon>eudicotyledons</taxon>
        <taxon>Gunneridae</taxon>
        <taxon>Pentapetalae</taxon>
        <taxon>asterids</taxon>
        <taxon>campanulids</taxon>
        <taxon>Asterales</taxon>
        <taxon>Asteraceae</taxon>
        <taxon>Asteroideae</taxon>
        <taxon>Anthemideae</taxon>
        <taxon>Anthemidinae</taxon>
        <taxon>Tanacetum</taxon>
    </lineage>
</organism>
<name>A0ABQ4YSN2_9ASTR</name>
<keyword evidence="1" id="KW-0472">Membrane</keyword>
<dbReference type="EMBL" id="BQNB010010639">
    <property type="protein sequence ID" value="GJS80005.1"/>
    <property type="molecule type" value="Genomic_DNA"/>
</dbReference>